<dbReference type="FunFam" id="3.40.50.12160:FF:000003">
    <property type="entry name" value="CDK5 regulatory subunit-associated protein 1"/>
    <property type="match status" value="1"/>
</dbReference>
<keyword evidence="9" id="KW-0411">Iron-sulfur</keyword>
<evidence type="ECO:0000256" key="3">
    <source>
        <dbReference type="ARBA" id="ARBA00022485"/>
    </source>
</evidence>
<dbReference type="SFLD" id="SFLDG01082">
    <property type="entry name" value="B12-binding_domain_containing"/>
    <property type="match status" value="1"/>
</dbReference>
<evidence type="ECO:0000256" key="11">
    <source>
        <dbReference type="ARBA" id="ARBA00068570"/>
    </source>
</evidence>
<feature type="domain" description="Radical SAM core" evidence="16">
    <location>
        <begin position="137"/>
        <end position="365"/>
    </location>
</feature>
<dbReference type="PROSITE" id="PS51918">
    <property type="entry name" value="RADICAL_SAM"/>
    <property type="match status" value="1"/>
</dbReference>
<gene>
    <name evidence="17" type="primary">miaB</name>
    <name evidence="17" type="ORF">HCT14_05000</name>
</gene>
<evidence type="ECO:0000259" key="15">
    <source>
        <dbReference type="PROSITE" id="PS51449"/>
    </source>
</evidence>
<feature type="domain" description="TRAM" evidence="14">
    <location>
        <begin position="368"/>
        <end position="431"/>
    </location>
</feature>
<proteinExistence type="predicted"/>
<keyword evidence="5 17" id="KW-0808">Transferase</keyword>
<dbReference type="Proteomes" id="UP000711995">
    <property type="component" value="Unassembled WGS sequence"/>
</dbReference>
<feature type="domain" description="MTTase N-terminal" evidence="15">
    <location>
        <begin position="2"/>
        <end position="121"/>
    </location>
</feature>
<dbReference type="PROSITE" id="PS01278">
    <property type="entry name" value="MTTASE_RADICAL"/>
    <property type="match status" value="1"/>
</dbReference>
<dbReference type="Gene3D" id="3.80.30.20">
    <property type="entry name" value="tm_1862 like domain"/>
    <property type="match status" value="1"/>
</dbReference>
<evidence type="ECO:0000256" key="7">
    <source>
        <dbReference type="ARBA" id="ARBA00022723"/>
    </source>
</evidence>
<evidence type="ECO:0000256" key="6">
    <source>
        <dbReference type="ARBA" id="ARBA00022691"/>
    </source>
</evidence>
<keyword evidence="6" id="KW-0949">S-adenosyl-L-methionine</keyword>
<dbReference type="GO" id="GO:0005829">
    <property type="term" value="C:cytosol"/>
    <property type="evidence" value="ECO:0007669"/>
    <property type="project" value="TreeGrafter"/>
</dbReference>
<name>A0A968KWJ1_9SPIO</name>
<dbReference type="InterPro" id="IPR023404">
    <property type="entry name" value="rSAM_horseshoe"/>
</dbReference>
<dbReference type="SFLD" id="SFLDG01061">
    <property type="entry name" value="methylthiotransferase"/>
    <property type="match status" value="1"/>
</dbReference>
<dbReference type="PROSITE" id="PS50926">
    <property type="entry name" value="TRAM"/>
    <property type="match status" value="1"/>
</dbReference>
<dbReference type="InterPro" id="IPR013848">
    <property type="entry name" value="Methylthiotransferase_N"/>
</dbReference>
<comment type="caution">
    <text evidence="17">The sequence shown here is derived from an EMBL/GenBank/DDBJ whole genome shotgun (WGS) entry which is preliminary data.</text>
</comment>
<dbReference type="PANTHER" id="PTHR43020:SF2">
    <property type="entry name" value="MITOCHONDRIAL TRNA METHYLTHIOTRANSFERASE CDK5RAP1"/>
    <property type="match status" value="1"/>
</dbReference>
<dbReference type="Gene3D" id="3.40.50.12160">
    <property type="entry name" value="Methylthiotransferase, N-terminal domain"/>
    <property type="match status" value="1"/>
</dbReference>
<comment type="cofactor">
    <cofactor evidence="1">
        <name>[4Fe-4S] cluster</name>
        <dbReference type="ChEBI" id="CHEBI:49883"/>
    </cofactor>
</comment>
<dbReference type="GO" id="GO:0051539">
    <property type="term" value="F:4 iron, 4 sulfur cluster binding"/>
    <property type="evidence" value="ECO:0007669"/>
    <property type="project" value="UniProtKB-KW"/>
</dbReference>
<evidence type="ECO:0000256" key="1">
    <source>
        <dbReference type="ARBA" id="ARBA00001966"/>
    </source>
</evidence>
<dbReference type="RefSeq" id="WP_167700448.1">
    <property type="nucleotide sequence ID" value="NZ_CP118174.1"/>
</dbReference>
<dbReference type="InterPro" id="IPR058240">
    <property type="entry name" value="rSAM_sf"/>
</dbReference>
<dbReference type="NCBIfam" id="TIGR00089">
    <property type="entry name" value="MiaB/RimO family radical SAM methylthiotransferase"/>
    <property type="match status" value="1"/>
</dbReference>
<dbReference type="SUPFAM" id="SSF102114">
    <property type="entry name" value="Radical SAM enzymes"/>
    <property type="match status" value="1"/>
</dbReference>
<keyword evidence="4" id="KW-0963">Cytoplasm</keyword>
<dbReference type="InterPro" id="IPR006638">
    <property type="entry name" value="Elp3/MiaA/NifB-like_rSAM"/>
</dbReference>
<dbReference type="GO" id="GO:0035597">
    <property type="term" value="F:tRNA-2-methylthio-N(6)-dimethylallyladenosine(37) synthase activity"/>
    <property type="evidence" value="ECO:0007669"/>
    <property type="project" value="UniProtKB-EC"/>
</dbReference>
<dbReference type="SFLD" id="SFLDS00029">
    <property type="entry name" value="Radical_SAM"/>
    <property type="match status" value="1"/>
</dbReference>
<dbReference type="SMART" id="SM00729">
    <property type="entry name" value="Elp3"/>
    <property type="match status" value="1"/>
</dbReference>
<dbReference type="EC" id="2.8.4.3" evidence="10"/>
<evidence type="ECO:0000256" key="13">
    <source>
        <dbReference type="ARBA" id="ARBA00081141"/>
    </source>
</evidence>
<dbReference type="InterPro" id="IPR020612">
    <property type="entry name" value="Methylthiotransferase_CS"/>
</dbReference>
<accession>A0A968KWJ1</accession>
<keyword evidence="18" id="KW-1185">Reference proteome</keyword>
<dbReference type="Pfam" id="PF04055">
    <property type="entry name" value="Radical_SAM"/>
    <property type="match status" value="1"/>
</dbReference>
<dbReference type="NCBIfam" id="TIGR01574">
    <property type="entry name" value="miaB-methiolase"/>
    <property type="match status" value="1"/>
</dbReference>
<keyword evidence="8" id="KW-0408">Iron</keyword>
<evidence type="ECO:0000256" key="10">
    <source>
        <dbReference type="ARBA" id="ARBA00033765"/>
    </source>
</evidence>
<keyword evidence="7" id="KW-0479">Metal-binding</keyword>
<dbReference type="PROSITE" id="PS51449">
    <property type="entry name" value="MTTASE_N"/>
    <property type="match status" value="1"/>
</dbReference>
<evidence type="ECO:0000313" key="17">
    <source>
        <dbReference type="EMBL" id="NIZ40860.1"/>
    </source>
</evidence>
<dbReference type="Pfam" id="PF00919">
    <property type="entry name" value="UPF0004"/>
    <property type="match status" value="1"/>
</dbReference>
<organism evidence="17 18">
    <name type="scientific">Entomospira entomophila</name>
    <dbReference type="NCBI Taxonomy" id="2719988"/>
    <lineage>
        <taxon>Bacteria</taxon>
        <taxon>Pseudomonadati</taxon>
        <taxon>Spirochaetota</taxon>
        <taxon>Spirochaetia</taxon>
        <taxon>Spirochaetales</taxon>
        <taxon>Spirochaetaceae</taxon>
        <taxon>Entomospira</taxon>
    </lineage>
</organism>
<evidence type="ECO:0000256" key="8">
    <source>
        <dbReference type="ARBA" id="ARBA00023004"/>
    </source>
</evidence>
<protein>
    <recommendedName>
        <fullName evidence="11">tRNA-2-methylthio-N(6)-dimethylallyladenosine synthase</fullName>
        <ecNumber evidence="10">2.8.4.3</ecNumber>
    </recommendedName>
    <alternativeName>
        <fullName evidence="13">(Dimethylallyl)adenosine tRNA methylthiotransferase MiaB</fullName>
    </alternativeName>
    <alternativeName>
        <fullName evidence="12">tRNA-i(6)A37 methylthiotransferase</fullName>
    </alternativeName>
</protein>
<evidence type="ECO:0000259" key="14">
    <source>
        <dbReference type="PROSITE" id="PS50926"/>
    </source>
</evidence>
<dbReference type="CDD" id="cd01335">
    <property type="entry name" value="Radical_SAM"/>
    <property type="match status" value="1"/>
</dbReference>
<dbReference type="InterPro" id="IPR038135">
    <property type="entry name" value="Methylthiotransferase_N_sf"/>
</dbReference>
<dbReference type="EMBL" id="JAATLJ010000001">
    <property type="protein sequence ID" value="NIZ40860.1"/>
    <property type="molecule type" value="Genomic_DNA"/>
</dbReference>
<evidence type="ECO:0000313" key="18">
    <source>
        <dbReference type="Proteomes" id="UP000711995"/>
    </source>
</evidence>
<dbReference type="InterPro" id="IPR002792">
    <property type="entry name" value="TRAM_dom"/>
</dbReference>
<evidence type="ECO:0000256" key="12">
    <source>
        <dbReference type="ARBA" id="ARBA00080698"/>
    </source>
</evidence>
<keyword evidence="3" id="KW-0004">4Fe-4S</keyword>
<sequence>MGKYFMETYGCPMNTAESQALAQSLLEHGHTPATQPEEADWVIINTCSVRQSAEDRVYGRLGFFKTVKKEQNPNLKVALIGCMAAKTDAKKELMRAPFYVDAVLPHNERDQFLRLFEGSQVDTSEEPQFSFYSYHPSDDGIHAFLPIMHGCNNFCSFCIIPYLRGREKSRTKEDIVQEIQRHVEHGVKEITLLGQNVNSYQDGETDFPALIRYISKHVNGKVWFRFTSSHPKDFNIELISALQSDSRFCPHLHVAVQHGSNRLLKEMCRETKREKFESLVAEVRQQWPEIALVTDLMVGFPSETEDDMQELFDMLDTVQFEDAFMYFYNTRPGTPAAKRTDTVEESVKSERLQRLIDKQRAISHEILRQQIGQTREVLLISPAKKTKGGFLGRTQRNENVVVEGNHIKVGDFVQVTLTDIKGQTLLCELTTE</sequence>
<evidence type="ECO:0000256" key="9">
    <source>
        <dbReference type="ARBA" id="ARBA00023014"/>
    </source>
</evidence>
<dbReference type="InterPro" id="IPR007197">
    <property type="entry name" value="rSAM"/>
</dbReference>
<dbReference type="Pfam" id="PF01938">
    <property type="entry name" value="TRAM"/>
    <property type="match status" value="1"/>
</dbReference>
<dbReference type="GO" id="GO:0046872">
    <property type="term" value="F:metal ion binding"/>
    <property type="evidence" value="ECO:0007669"/>
    <property type="project" value="UniProtKB-KW"/>
</dbReference>
<evidence type="ECO:0000256" key="5">
    <source>
        <dbReference type="ARBA" id="ARBA00022679"/>
    </source>
</evidence>
<dbReference type="PANTHER" id="PTHR43020">
    <property type="entry name" value="CDK5 REGULATORY SUBUNIT-ASSOCIATED PROTEIN 1"/>
    <property type="match status" value="1"/>
</dbReference>
<dbReference type="FunFam" id="3.80.30.20:FF:000001">
    <property type="entry name" value="tRNA-2-methylthio-N(6)-dimethylallyladenosine synthase 2"/>
    <property type="match status" value="1"/>
</dbReference>
<comment type="function">
    <text evidence="2">Catalyzes the methylthiolation of N6-(dimethylallyl)adenosine (i(6)A), leading to the formation of 2-methylthio-N6-(dimethylallyl)adenosine (ms(2)i(6)A) at position 37 in tRNAs that read codons beginning with uridine.</text>
</comment>
<evidence type="ECO:0000256" key="4">
    <source>
        <dbReference type="ARBA" id="ARBA00022490"/>
    </source>
</evidence>
<dbReference type="AlphaFoldDB" id="A0A968KWJ1"/>
<dbReference type="InterPro" id="IPR005839">
    <property type="entry name" value="Methylthiotransferase"/>
</dbReference>
<evidence type="ECO:0000256" key="2">
    <source>
        <dbReference type="ARBA" id="ARBA00003234"/>
    </source>
</evidence>
<evidence type="ECO:0000259" key="16">
    <source>
        <dbReference type="PROSITE" id="PS51918"/>
    </source>
</evidence>
<reference evidence="17 18" key="1">
    <citation type="submission" date="2020-03" db="EMBL/GenBank/DDBJ databases">
        <title>Spirochaetal bacteria isolated from arthropods constitute a novel genus Entomospira genus novum within the order Spirochaetales.</title>
        <authorList>
            <person name="Grana-Miraglia L."/>
            <person name="Sikutova S."/>
            <person name="Fingerle V."/>
            <person name="Sing A."/>
            <person name="Castillo-Ramirez S."/>
            <person name="Margos G."/>
            <person name="Rudolf I."/>
        </authorList>
    </citation>
    <scope>NUCLEOTIDE SEQUENCE [LARGE SCALE GENOMIC DNA]</scope>
    <source>
        <strain evidence="17 18">BR193</strain>
    </source>
</reference>